<dbReference type="PANTHER" id="PTHR21716:SF53">
    <property type="entry name" value="PERMEASE PERM-RELATED"/>
    <property type="match status" value="1"/>
</dbReference>
<dbReference type="GO" id="GO:0005886">
    <property type="term" value="C:plasma membrane"/>
    <property type="evidence" value="ECO:0007669"/>
    <property type="project" value="UniProtKB-SubCell"/>
</dbReference>
<evidence type="ECO:0000256" key="9">
    <source>
        <dbReference type="SAM" id="Phobius"/>
    </source>
</evidence>
<dbReference type="InterPro" id="IPR002549">
    <property type="entry name" value="AI-2E-like"/>
</dbReference>
<feature type="transmembrane region" description="Helical" evidence="9">
    <location>
        <begin position="392"/>
        <end position="425"/>
    </location>
</feature>
<dbReference type="Pfam" id="PF01594">
    <property type="entry name" value="AI-2E_transport"/>
    <property type="match status" value="1"/>
</dbReference>
<feature type="transmembrane region" description="Helical" evidence="9">
    <location>
        <begin position="94"/>
        <end position="112"/>
    </location>
</feature>
<evidence type="ECO:0000256" key="4">
    <source>
        <dbReference type="ARBA" id="ARBA00022475"/>
    </source>
</evidence>
<keyword evidence="4" id="KW-1003">Cell membrane</keyword>
<sequence length="458" mass="48767">MKNKKKPARPDKSRPGSASSDAGNSMAPHEPRKTGMGKAINPTHNLWLEIKARRDANHQQPDLDAVEPIAPPKVEHGAQAAAEVSWRVRVAAAWSWRLIAIVIVLGGVTWGISKVKVAIVPVAVALLLTLLLEPLNGRLQKWRFPNALSAAVSLIVGISALTAAIWVSVSQLASGAPALVRKAGGGFGKLMAWLSDEPLGLNSEDIDHYTKALSRQLGGLLEKYSSSIASSAWSVTSSVLNLVAAIFISVFCLFFFLKDGRRIWVWFMRLLPVPLREPVHEAGIRGWITLKGYIKAQAMVAGVDAVFISIGAAFLGAGSMTIPLALLIFLASFIPIVGAVSTGAIAVLVILLDQGLVKAIIMLIVILAVQQIESNVLQPLLMSNAVNIHPLVVLLAITVGGYFASIIGALLAVPIVAFLNTVVLYLTGHDTMPQLADQHDRVGGAPGTIHAQIQASYK</sequence>
<dbReference type="EMBL" id="JABCUR010000006">
    <property type="protein sequence ID" value="NMW65375.1"/>
    <property type="molecule type" value="Genomic_DNA"/>
</dbReference>
<evidence type="ECO:0000256" key="8">
    <source>
        <dbReference type="SAM" id="MobiDB-lite"/>
    </source>
</evidence>
<gene>
    <name evidence="10" type="ORF">HHJ78_07495</name>
</gene>
<keyword evidence="5 9" id="KW-0812">Transmembrane</keyword>
<comment type="similarity">
    <text evidence="2">Belongs to the autoinducer-2 exporter (AI-2E) (TC 2.A.86) family.</text>
</comment>
<keyword evidence="3" id="KW-0813">Transport</keyword>
<organism evidence="10 11">
    <name type="scientific">Mobiluncus mulieris</name>
    <dbReference type="NCBI Taxonomy" id="2052"/>
    <lineage>
        <taxon>Bacteria</taxon>
        <taxon>Bacillati</taxon>
        <taxon>Actinomycetota</taxon>
        <taxon>Actinomycetes</taxon>
        <taxon>Actinomycetales</taxon>
        <taxon>Actinomycetaceae</taxon>
        <taxon>Mobiluncus</taxon>
    </lineage>
</organism>
<evidence type="ECO:0000256" key="5">
    <source>
        <dbReference type="ARBA" id="ARBA00022692"/>
    </source>
</evidence>
<evidence type="ECO:0000256" key="1">
    <source>
        <dbReference type="ARBA" id="ARBA00004651"/>
    </source>
</evidence>
<evidence type="ECO:0000256" key="7">
    <source>
        <dbReference type="ARBA" id="ARBA00023136"/>
    </source>
</evidence>
<reference evidence="10 11" key="1">
    <citation type="submission" date="2020-04" db="EMBL/GenBank/DDBJ databases">
        <title>Antimicrobial susceptibility and clonality of vaginal-derived multi-drug resistant Mobiluncus isolates in China.</title>
        <authorList>
            <person name="Zhang X."/>
        </authorList>
    </citation>
    <scope>NUCLEOTIDE SEQUENCE [LARGE SCALE GENOMIC DNA]</scope>
    <source>
        <strain evidence="10 11">13</strain>
    </source>
</reference>
<dbReference type="PANTHER" id="PTHR21716">
    <property type="entry name" value="TRANSMEMBRANE PROTEIN"/>
    <property type="match status" value="1"/>
</dbReference>
<comment type="subcellular location">
    <subcellularLocation>
        <location evidence="1">Cell membrane</location>
        <topology evidence="1">Multi-pass membrane protein</topology>
    </subcellularLocation>
</comment>
<feature type="region of interest" description="Disordered" evidence="8">
    <location>
        <begin position="1"/>
        <end position="39"/>
    </location>
</feature>
<keyword evidence="6 9" id="KW-1133">Transmembrane helix</keyword>
<dbReference type="AlphaFoldDB" id="A0A7Y0Y4I6"/>
<evidence type="ECO:0000256" key="6">
    <source>
        <dbReference type="ARBA" id="ARBA00022989"/>
    </source>
</evidence>
<evidence type="ECO:0000313" key="11">
    <source>
        <dbReference type="Proteomes" id="UP000578252"/>
    </source>
</evidence>
<feature type="transmembrane region" description="Helical" evidence="9">
    <location>
        <begin position="118"/>
        <end position="135"/>
    </location>
</feature>
<comment type="caution">
    <text evidence="10">The sequence shown here is derived from an EMBL/GenBank/DDBJ whole genome shotgun (WGS) entry which is preliminary data.</text>
</comment>
<dbReference type="GO" id="GO:0055085">
    <property type="term" value="P:transmembrane transport"/>
    <property type="evidence" value="ECO:0007669"/>
    <property type="project" value="TreeGrafter"/>
</dbReference>
<evidence type="ECO:0000313" key="10">
    <source>
        <dbReference type="EMBL" id="NMW65375.1"/>
    </source>
</evidence>
<evidence type="ECO:0000256" key="2">
    <source>
        <dbReference type="ARBA" id="ARBA00009773"/>
    </source>
</evidence>
<feature type="transmembrane region" description="Helical" evidence="9">
    <location>
        <begin position="324"/>
        <end position="349"/>
    </location>
</feature>
<feature type="transmembrane region" description="Helical" evidence="9">
    <location>
        <begin position="147"/>
        <end position="169"/>
    </location>
</feature>
<feature type="transmembrane region" description="Helical" evidence="9">
    <location>
        <begin position="298"/>
        <end position="318"/>
    </location>
</feature>
<dbReference type="Proteomes" id="UP000578252">
    <property type="component" value="Unassembled WGS sequence"/>
</dbReference>
<dbReference type="RefSeq" id="WP_169772091.1">
    <property type="nucleotide sequence ID" value="NZ_JABCUR010000006.1"/>
</dbReference>
<keyword evidence="7 9" id="KW-0472">Membrane</keyword>
<feature type="transmembrane region" description="Helical" evidence="9">
    <location>
        <begin position="356"/>
        <end position="372"/>
    </location>
</feature>
<evidence type="ECO:0000256" key="3">
    <source>
        <dbReference type="ARBA" id="ARBA00022448"/>
    </source>
</evidence>
<proteinExistence type="inferred from homology"/>
<feature type="transmembrane region" description="Helical" evidence="9">
    <location>
        <begin position="239"/>
        <end position="257"/>
    </location>
</feature>
<name>A0A7Y0Y4I6_9ACTO</name>
<accession>A0A7Y0Y4I6</accession>
<protein>
    <submittedName>
        <fullName evidence="10">AI-2E family transporter</fullName>
    </submittedName>
</protein>